<feature type="region of interest" description="Disordered" evidence="1">
    <location>
        <begin position="516"/>
        <end position="778"/>
    </location>
</feature>
<feature type="compositionally biased region" description="Low complexity" evidence="1">
    <location>
        <begin position="344"/>
        <end position="363"/>
    </location>
</feature>
<gene>
    <name evidence="2" type="ORF">FA09DRAFT_40022</name>
</gene>
<feature type="compositionally biased region" description="Basic and acidic residues" evidence="1">
    <location>
        <begin position="190"/>
        <end position="200"/>
    </location>
</feature>
<feature type="compositionally biased region" description="Polar residues" evidence="1">
    <location>
        <begin position="302"/>
        <end position="316"/>
    </location>
</feature>
<feature type="compositionally biased region" description="Low complexity" evidence="1">
    <location>
        <begin position="683"/>
        <end position="697"/>
    </location>
</feature>
<feature type="compositionally biased region" description="Low complexity" evidence="1">
    <location>
        <begin position="62"/>
        <end position="101"/>
    </location>
</feature>
<feature type="compositionally biased region" description="Low complexity" evidence="1">
    <location>
        <begin position="139"/>
        <end position="159"/>
    </location>
</feature>
<evidence type="ECO:0000313" key="3">
    <source>
        <dbReference type="Proteomes" id="UP000245946"/>
    </source>
</evidence>
<dbReference type="AlphaFoldDB" id="A0A316Z9F8"/>
<dbReference type="EMBL" id="KZ819294">
    <property type="protein sequence ID" value="PWN97582.1"/>
    <property type="molecule type" value="Genomic_DNA"/>
</dbReference>
<evidence type="ECO:0000256" key="1">
    <source>
        <dbReference type="SAM" id="MobiDB-lite"/>
    </source>
</evidence>
<evidence type="ECO:0000313" key="2">
    <source>
        <dbReference type="EMBL" id="PWN97582.1"/>
    </source>
</evidence>
<feature type="compositionally biased region" description="Low complexity" evidence="1">
    <location>
        <begin position="623"/>
        <end position="632"/>
    </location>
</feature>
<sequence length="778" mass="83189">MVMVHPAPPPAEPRRRSLFGLRRGKPASSATAAAEPSASQHGGMHMGSGAFAAAGSIPQIRAPQPKAQQHAHHQQQQQQQPAYRQTQYAYEQPRSQSPAPRQQRRSSESQPSTSGPSRSAQAASSQPFPGDAGLDEGEYSASASYESSLGSAGQKSSSATSREGHTRTRSHFSIPDVVVTAAEEDGQTQHFEHQVPDQKRRSFVFASTSASAQQSAYGEPPLSPTSPTSPTRKRIPRPKPLIRLDSDGNGGTIQKAAPDAASSPTSPTSPTSTSSGTAKRTRKSSFPVLFGRRGSDPESAGEASTNDSAFSLPASSSRDDIYRTADSFAGPSSPPSSPRRTERAPAPALPALSPAPALAPRAPLTKKQVRAREKEEATLMKDLEKVDRMVRAHDRKAAKEAERASKRERKLREAAAVEKPLGSLQQESKTTKALRRMTIFSTGPKTVRRRPSSARRDGRPLSGHTAVAAEAHRQVQQAQAPPKDSDDSSRSAAWSSREWTDVKLAAPSAQMPSLVHPLDAAAAQQAQAPLARSGSVQRARARAEAEGVARQRNSLRRTGSQTRMSGGGPTKRRSFIAASQRSSRNEDEMLGWEEEVEADLQRVERNNAGDETPRPKETRQRDAQPQQQQQRAAPPPRADGRASPNVSYSRPFRTSSESERDARAVEVALPTHSSPPAAPSTPPLSSAAQMQARSQSSPPRPSGATATQARAPVVSKSSPPRPARAPRGAGANPPGFSFPPRQPPQQRADTLPLAATRPAHAASEPQSMVRSASDPRFV</sequence>
<dbReference type="Proteomes" id="UP000245946">
    <property type="component" value="Unassembled WGS sequence"/>
</dbReference>
<feature type="region of interest" description="Disordered" evidence="1">
    <location>
        <begin position="393"/>
        <end position="497"/>
    </location>
</feature>
<feature type="compositionally biased region" description="Pro residues" evidence="1">
    <location>
        <begin position="1"/>
        <end position="11"/>
    </location>
</feature>
<dbReference type="RefSeq" id="XP_025597861.1">
    <property type="nucleotide sequence ID" value="XM_025745638.1"/>
</dbReference>
<feature type="compositionally biased region" description="Low complexity" evidence="1">
    <location>
        <begin position="709"/>
        <end position="718"/>
    </location>
</feature>
<reference evidence="2 3" key="1">
    <citation type="journal article" date="2018" name="Mol. Biol. Evol.">
        <title>Broad Genomic Sampling Reveals a Smut Pathogenic Ancestry of the Fungal Clade Ustilaginomycotina.</title>
        <authorList>
            <person name="Kijpornyongpan T."/>
            <person name="Mondo S.J."/>
            <person name="Barry K."/>
            <person name="Sandor L."/>
            <person name="Lee J."/>
            <person name="Lipzen A."/>
            <person name="Pangilinan J."/>
            <person name="LaButti K."/>
            <person name="Hainaut M."/>
            <person name="Henrissat B."/>
            <person name="Grigoriev I.V."/>
            <person name="Spatafora J.W."/>
            <person name="Aime M.C."/>
        </authorList>
    </citation>
    <scope>NUCLEOTIDE SEQUENCE [LARGE SCALE GENOMIC DNA]</scope>
    <source>
        <strain evidence="2 3">MCA 4186</strain>
    </source>
</reference>
<feature type="compositionally biased region" description="Low complexity" evidence="1">
    <location>
        <begin position="256"/>
        <end position="275"/>
    </location>
</feature>
<name>A0A316Z9F8_9BASI</name>
<feature type="compositionally biased region" description="Polar residues" evidence="1">
    <location>
        <begin position="644"/>
        <end position="655"/>
    </location>
</feature>
<proteinExistence type="predicted"/>
<feature type="compositionally biased region" description="Acidic residues" evidence="1">
    <location>
        <begin position="588"/>
        <end position="598"/>
    </location>
</feature>
<accession>A0A316Z9F8</accession>
<feature type="compositionally biased region" description="Low complexity" evidence="1">
    <location>
        <begin position="725"/>
        <end position="735"/>
    </location>
</feature>
<feature type="compositionally biased region" description="Low complexity" evidence="1">
    <location>
        <begin position="108"/>
        <end position="126"/>
    </location>
</feature>
<dbReference type="OrthoDB" id="3367033at2759"/>
<feature type="region of interest" description="Disordered" evidence="1">
    <location>
        <begin position="1"/>
        <end position="373"/>
    </location>
</feature>
<feature type="compositionally biased region" description="Basic and acidic residues" evidence="1">
    <location>
        <begin position="393"/>
        <end position="416"/>
    </location>
</feature>
<organism evidence="2 3">
    <name type="scientific">Tilletiopsis washingtonensis</name>
    <dbReference type="NCBI Taxonomy" id="58919"/>
    <lineage>
        <taxon>Eukaryota</taxon>
        <taxon>Fungi</taxon>
        <taxon>Dikarya</taxon>
        <taxon>Basidiomycota</taxon>
        <taxon>Ustilaginomycotina</taxon>
        <taxon>Exobasidiomycetes</taxon>
        <taxon>Entylomatales</taxon>
        <taxon>Entylomatales incertae sedis</taxon>
        <taxon>Tilletiopsis</taxon>
    </lineage>
</organism>
<feature type="compositionally biased region" description="Low complexity" evidence="1">
    <location>
        <begin position="27"/>
        <end position="39"/>
    </location>
</feature>
<feature type="compositionally biased region" description="Basic and acidic residues" evidence="1">
    <location>
        <begin position="599"/>
        <end position="622"/>
    </location>
</feature>
<dbReference type="GeneID" id="37273182"/>
<protein>
    <submittedName>
        <fullName evidence="2">Uncharacterized protein</fullName>
    </submittedName>
</protein>
<feature type="compositionally biased region" description="Low complexity" evidence="1">
    <location>
        <begin position="206"/>
        <end position="216"/>
    </location>
</feature>
<keyword evidence="3" id="KW-1185">Reference proteome</keyword>